<evidence type="ECO:0000256" key="2">
    <source>
        <dbReference type="ARBA" id="ARBA00022630"/>
    </source>
</evidence>
<keyword evidence="3" id="KW-0274">FAD</keyword>
<dbReference type="STRING" id="266779.Meso_0482"/>
<dbReference type="KEGG" id="mes:Meso_0482"/>
<evidence type="ECO:0000313" key="6">
    <source>
        <dbReference type="EMBL" id="ABG61886.1"/>
    </source>
</evidence>
<dbReference type="Gene3D" id="3.90.700.10">
    <property type="entry name" value="Succinate dehydrogenase/fumarate reductase flavoprotein, catalytic domain"/>
    <property type="match status" value="1"/>
</dbReference>
<dbReference type="InterPro" id="IPR050315">
    <property type="entry name" value="FAD-oxidoreductase_2"/>
</dbReference>
<evidence type="ECO:0000259" key="5">
    <source>
        <dbReference type="Pfam" id="PF00890"/>
    </source>
</evidence>
<sequence>MVAAADFDEVVDVVAIGYGFAGACAAITAHDGGASVIILEKMPHGGGNSRVSAGQGFVALPGDQAIQDLVNWLDAMCLQTTPRDVLEAFARGTRDLPPFLRSLGGEFSVPKTKMLTGRYPSAVKGPNFPEIATTRSMFDKRCLEGPDDVPPSRRLWELFSKAVAGRGINVRYQTPATDLIRDDNGSIVGVSAAAGGKTIRIGARKGVVMSCGGFIANPAMRWDYAAPKPLKFAGNPGNTGDGIGMAIRAGADLWHMTRTSTFIGFQSPDYEAAFCIFFPGPGFIWVDKYGRRYIDETSVELHDFDRVFGYIDPDKVEFPRIPTWGIFDEETRNGGALTWPIAGYNRETYRWSDDNSVELEKGWIRRAETIEALAEITNIDERTLTETLGRYNSGCASGIDPEFGRPGETLKTLEPPYYAIELHPVALNTQGGAKRDAAARVIDTRGQPIPGLYSAGEFGSIWGHLYPGGGNITEAMVFGRIAGQSILARSA</sequence>
<dbReference type="EMBL" id="CP000390">
    <property type="protein sequence ID" value="ABG61886.1"/>
    <property type="molecule type" value="Genomic_DNA"/>
</dbReference>
<evidence type="ECO:0000256" key="1">
    <source>
        <dbReference type="ARBA" id="ARBA00001974"/>
    </source>
</evidence>
<dbReference type="SUPFAM" id="SSF51905">
    <property type="entry name" value="FAD/NAD(P)-binding domain"/>
    <property type="match status" value="1"/>
</dbReference>
<dbReference type="eggNOG" id="COG1053">
    <property type="taxonomic scope" value="Bacteria"/>
</dbReference>
<dbReference type="SUPFAM" id="SSF56425">
    <property type="entry name" value="Succinate dehydrogenase/fumarate reductase flavoprotein, catalytic domain"/>
    <property type="match status" value="1"/>
</dbReference>
<keyword evidence="2" id="KW-0285">Flavoprotein</keyword>
<keyword evidence="4" id="KW-0560">Oxidoreductase</keyword>
<proteinExistence type="predicted"/>
<organism evidence="6">
    <name type="scientific">Chelativorans sp. (strain BNC1)</name>
    <dbReference type="NCBI Taxonomy" id="266779"/>
    <lineage>
        <taxon>Bacteria</taxon>
        <taxon>Pseudomonadati</taxon>
        <taxon>Pseudomonadota</taxon>
        <taxon>Alphaproteobacteria</taxon>
        <taxon>Hyphomicrobiales</taxon>
        <taxon>Phyllobacteriaceae</taxon>
        <taxon>Chelativorans</taxon>
    </lineage>
</organism>
<reference evidence="6" key="1">
    <citation type="submission" date="2006-06" db="EMBL/GenBank/DDBJ databases">
        <title>Complete sequence of chromosome of Chelativorans sp. BNC1.</title>
        <authorList>
            <consortium name="US DOE Joint Genome Institute"/>
            <person name="Copeland A."/>
            <person name="Lucas S."/>
            <person name="Lapidus A."/>
            <person name="Barry K."/>
            <person name="Detter J.C."/>
            <person name="Glavina del Rio T."/>
            <person name="Hammon N."/>
            <person name="Israni S."/>
            <person name="Dalin E."/>
            <person name="Tice H."/>
            <person name="Pitluck S."/>
            <person name="Chertkov O."/>
            <person name="Brettin T."/>
            <person name="Bruce D."/>
            <person name="Han C."/>
            <person name="Tapia R."/>
            <person name="Gilna P."/>
            <person name="Schmutz J."/>
            <person name="Larimer F."/>
            <person name="Land M."/>
            <person name="Hauser L."/>
            <person name="Kyrpides N."/>
            <person name="Mikhailova N."/>
            <person name="Richardson P."/>
        </authorList>
    </citation>
    <scope>NUCLEOTIDE SEQUENCE</scope>
    <source>
        <strain evidence="6">BNC1</strain>
    </source>
</reference>
<evidence type="ECO:0000256" key="3">
    <source>
        <dbReference type="ARBA" id="ARBA00022827"/>
    </source>
</evidence>
<dbReference type="PANTHER" id="PTHR43400">
    <property type="entry name" value="FUMARATE REDUCTASE"/>
    <property type="match status" value="1"/>
</dbReference>
<dbReference type="OrthoDB" id="3178130at2"/>
<dbReference type="HOGENOM" id="CLU_011398_4_3_5"/>
<accession>Q11L39</accession>
<dbReference type="GO" id="GO:0016491">
    <property type="term" value="F:oxidoreductase activity"/>
    <property type="evidence" value="ECO:0007669"/>
    <property type="project" value="UniProtKB-KW"/>
</dbReference>
<feature type="domain" description="FAD-dependent oxidoreductase 2 FAD-binding" evidence="5">
    <location>
        <begin position="12"/>
        <end position="471"/>
    </location>
</feature>
<gene>
    <name evidence="6" type="ordered locus">Meso_0482</name>
</gene>
<dbReference type="AlphaFoldDB" id="Q11L39"/>
<dbReference type="InterPro" id="IPR036188">
    <property type="entry name" value="FAD/NAD-bd_sf"/>
</dbReference>
<name>Q11L39_CHESB</name>
<dbReference type="InterPro" id="IPR003953">
    <property type="entry name" value="FAD-dep_OxRdtase_2_FAD-bd"/>
</dbReference>
<comment type="cofactor">
    <cofactor evidence="1">
        <name>FAD</name>
        <dbReference type="ChEBI" id="CHEBI:57692"/>
    </cofactor>
</comment>
<dbReference type="PANTHER" id="PTHR43400:SF10">
    <property type="entry name" value="3-OXOSTEROID 1-DEHYDROGENASE"/>
    <property type="match status" value="1"/>
</dbReference>
<dbReference type="InterPro" id="IPR027477">
    <property type="entry name" value="Succ_DH/fumarate_Rdtase_cat_sf"/>
</dbReference>
<evidence type="ECO:0000256" key="4">
    <source>
        <dbReference type="ARBA" id="ARBA00023002"/>
    </source>
</evidence>
<protein>
    <submittedName>
        <fullName evidence="6">Fumarate reductase/succinate dehydrogenase flavoprotein-like protein</fullName>
    </submittedName>
</protein>
<dbReference type="Pfam" id="PF00890">
    <property type="entry name" value="FAD_binding_2"/>
    <property type="match status" value="1"/>
</dbReference>
<dbReference type="Gene3D" id="3.50.50.60">
    <property type="entry name" value="FAD/NAD(P)-binding domain"/>
    <property type="match status" value="1"/>
</dbReference>
<dbReference type="GO" id="GO:0008202">
    <property type="term" value="P:steroid metabolic process"/>
    <property type="evidence" value="ECO:0007669"/>
    <property type="project" value="UniProtKB-ARBA"/>
</dbReference>